<evidence type="ECO:0000256" key="7">
    <source>
        <dbReference type="ARBA" id="ARBA00023136"/>
    </source>
</evidence>
<keyword evidence="4" id="KW-0256">Endoplasmic reticulum</keyword>
<evidence type="ECO:0000256" key="5">
    <source>
        <dbReference type="ARBA" id="ARBA00022989"/>
    </source>
</evidence>
<proteinExistence type="predicted"/>
<dbReference type="CDD" id="cd23995">
    <property type="entry name" value="Seipin_BSCL2_like"/>
    <property type="match status" value="1"/>
</dbReference>
<evidence type="ECO:0000313" key="9">
    <source>
        <dbReference type="EMBL" id="KAF7707417.1"/>
    </source>
</evidence>
<evidence type="ECO:0000313" key="10">
    <source>
        <dbReference type="Proteomes" id="UP000606274"/>
    </source>
</evidence>
<evidence type="ECO:0000256" key="1">
    <source>
        <dbReference type="ARBA" id="ARBA00004477"/>
    </source>
</evidence>
<comment type="subcellular location">
    <subcellularLocation>
        <location evidence="1">Endoplasmic reticulum membrane</location>
        <topology evidence="1">Multi-pass membrane protein</topology>
    </subcellularLocation>
</comment>
<comment type="caution">
    <text evidence="9">The sequence shown here is derived from an EMBL/GenBank/DDBJ whole genome shotgun (WGS) entry which is preliminary data.</text>
</comment>
<protein>
    <recommendedName>
        <fullName evidence="2">Seipin</fullName>
    </recommendedName>
</protein>
<evidence type="ECO:0000256" key="2">
    <source>
        <dbReference type="ARBA" id="ARBA00022064"/>
    </source>
</evidence>
<dbReference type="Proteomes" id="UP000606274">
    <property type="component" value="Unassembled WGS sequence"/>
</dbReference>
<dbReference type="GO" id="GO:0005789">
    <property type="term" value="C:endoplasmic reticulum membrane"/>
    <property type="evidence" value="ECO:0007669"/>
    <property type="project" value="UniProtKB-SubCell"/>
</dbReference>
<feature type="transmembrane region" description="Helical" evidence="8">
    <location>
        <begin position="253"/>
        <end position="276"/>
    </location>
</feature>
<keyword evidence="3 8" id="KW-0812">Transmembrane</keyword>
<keyword evidence="10" id="KW-1185">Reference proteome</keyword>
<reference evidence="9" key="1">
    <citation type="submission" date="2020-08" db="EMBL/GenBank/DDBJ databases">
        <title>Chromosome-level assembly of Southern catfish (Silurus meridionalis) provides insights into visual adaptation to the nocturnal and benthic lifestyles.</title>
        <authorList>
            <person name="Zhang Y."/>
            <person name="Wang D."/>
            <person name="Peng Z."/>
        </authorList>
    </citation>
    <scope>NUCLEOTIDE SEQUENCE</scope>
    <source>
        <strain evidence="9">SWU-2019-XX</strain>
        <tissue evidence="9">Muscle</tissue>
    </source>
</reference>
<accession>A0A8T0BPB7</accession>
<keyword evidence="6" id="KW-0443">Lipid metabolism</keyword>
<keyword evidence="5 8" id="KW-1133">Transmembrane helix</keyword>
<evidence type="ECO:0000256" key="8">
    <source>
        <dbReference type="SAM" id="Phobius"/>
    </source>
</evidence>
<feature type="transmembrane region" description="Helical" evidence="8">
    <location>
        <begin position="44"/>
        <end position="68"/>
    </location>
</feature>
<keyword evidence="7 8" id="KW-0472">Membrane</keyword>
<dbReference type="Pfam" id="PF06775">
    <property type="entry name" value="Seipin"/>
    <property type="match status" value="1"/>
</dbReference>
<gene>
    <name evidence="9" type="ORF">HF521_018635</name>
</gene>
<organism evidence="9 10">
    <name type="scientific">Silurus meridionalis</name>
    <name type="common">Southern catfish</name>
    <name type="synonym">Silurus soldatovi meridionalis</name>
    <dbReference type="NCBI Taxonomy" id="175797"/>
    <lineage>
        <taxon>Eukaryota</taxon>
        <taxon>Metazoa</taxon>
        <taxon>Chordata</taxon>
        <taxon>Craniata</taxon>
        <taxon>Vertebrata</taxon>
        <taxon>Euteleostomi</taxon>
        <taxon>Actinopterygii</taxon>
        <taxon>Neopterygii</taxon>
        <taxon>Teleostei</taxon>
        <taxon>Ostariophysi</taxon>
        <taxon>Siluriformes</taxon>
        <taxon>Siluridae</taxon>
        <taxon>Silurus</taxon>
    </lineage>
</organism>
<dbReference type="PANTHER" id="PTHR21212">
    <property type="entry name" value="BERNARDINELLI-SEIP CONGENITAL LIPODYSTROPHY 2 HOMOLOG BSCL2 PROTEIN"/>
    <property type="match status" value="1"/>
</dbReference>
<dbReference type="GO" id="GO:0140042">
    <property type="term" value="P:lipid droplet formation"/>
    <property type="evidence" value="ECO:0007669"/>
    <property type="project" value="UniProtKB-ARBA"/>
</dbReference>
<evidence type="ECO:0000256" key="6">
    <source>
        <dbReference type="ARBA" id="ARBA00023098"/>
    </source>
</evidence>
<feature type="transmembrane region" description="Helical" evidence="8">
    <location>
        <begin position="80"/>
        <end position="100"/>
    </location>
</feature>
<name>A0A8T0BPB7_SILME</name>
<sequence length="358" mass="40981">MEDLNTEGHSIHELNTEIGDLLFEIHKVITGLGARIKQKVVQTANVLCMLYLLIFAAIFLYISFYYIFMPTASFVTPVHFHYRMLSDSVCSLPVANFSLLSTNKKQVMTPGQSYQITLDLEMPESPTNMKLGMFLVKMSCYSHDGQTVDTLMQTTMLHYRSNLLQTLETVILLPLMLMGVIEQKQHVLVELHSAYIDSSYKPSIGAVIEIQSQHVQFYKAQLYIYAHFRGGGIFKHNVTKVSQYRCALYHYPFISAVVGVMSNFLFLSGIIFIGFVQDSSMWPDLYFGKWNMVRKWKADILEDMNQYERNPHSEENCTGMKTNLLDPSVVRSSEIMNNSSDKMEDTEVMETVKTNSLL</sequence>
<dbReference type="PANTHER" id="PTHR21212:SF0">
    <property type="entry name" value="SEIPIN"/>
    <property type="match status" value="1"/>
</dbReference>
<dbReference type="InterPro" id="IPR009617">
    <property type="entry name" value="Seipin"/>
</dbReference>
<dbReference type="EMBL" id="JABFDY010000005">
    <property type="protein sequence ID" value="KAF7707417.1"/>
    <property type="molecule type" value="Genomic_DNA"/>
</dbReference>
<dbReference type="AlphaFoldDB" id="A0A8T0BPB7"/>
<dbReference type="GO" id="GO:0006629">
    <property type="term" value="P:lipid metabolic process"/>
    <property type="evidence" value="ECO:0007669"/>
    <property type="project" value="UniProtKB-KW"/>
</dbReference>
<evidence type="ECO:0000256" key="4">
    <source>
        <dbReference type="ARBA" id="ARBA00022824"/>
    </source>
</evidence>
<evidence type="ECO:0000256" key="3">
    <source>
        <dbReference type="ARBA" id="ARBA00022692"/>
    </source>
</evidence>